<evidence type="ECO:0000313" key="2">
    <source>
        <dbReference type="Proteomes" id="UP001157418"/>
    </source>
</evidence>
<keyword evidence="2" id="KW-1185">Reference proteome</keyword>
<organism evidence="1 2">
    <name type="scientific">Lactuca virosa</name>
    <dbReference type="NCBI Taxonomy" id="75947"/>
    <lineage>
        <taxon>Eukaryota</taxon>
        <taxon>Viridiplantae</taxon>
        <taxon>Streptophyta</taxon>
        <taxon>Embryophyta</taxon>
        <taxon>Tracheophyta</taxon>
        <taxon>Spermatophyta</taxon>
        <taxon>Magnoliopsida</taxon>
        <taxon>eudicotyledons</taxon>
        <taxon>Gunneridae</taxon>
        <taxon>Pentapetalae</taxon>
        <taxon>asterids</taxon>
        <taxon>campanulids</taxon>
        <taxon>Asterales</taxon>
        <taxon>Asteraceae</taxon>
        <taxon>Cichorioideae</taxon>
        <taxon>Cichorieae</taxon>
        <taxon>Lactucinae</taxon>
        <taxon>Lactuca</taxon>
    </lineage>
</organism>
<name>A0AAU9MPG6_9ASTR</name>
<evidence type="ECO:0000313" key="1">
    <source>
        <dbReference type="EMBL" id="CAH1429758.1"/>
    </source>
</evidence>
<protein>
    <submittedName>
        <fullName evidence="1">Uncharacterized protein</fullName>
    </submittedName>
</protein>
<accession>A0AAU9MPG6</accession>
<dbReference type="Proteomes" id="UP001157418">
    <property type="component" value="Unassembled WGS sequence"/>
</dbReference>
<proteinExistence type="predicted"/>
<sequence length="82" mass="9343">MFDWGKVNSSHNIEGTRNGSFITFSSEVVIVTWTTLNGTVKRGLKSVPSFGFPYLAFSDRSTYNFHNHVQMLLPRRTQKSKS</sequence>
<dbReference type="EMBL" id="CAKMRJ010003079">
    <property type="protein sequence ID" value="CAH1429758.1"/>
    <property type="molecule type" value="Genomic_DNA"/>
</dbReference>
<dbReference type="AlphaFoldDB" id="A0AAU9MPG6"/>
<gene>
    <name evidence="1" type="ORF">LVIROSA_LOCUS16593</name>
</gene>
<comment type="caution">
    <text evidence="1">The sequence shown here is derived from an EMBL/GenBank/DDBJ whole genome shotgun (WGS) entry which is preliminary data.</text>
</comment>
<reference evidence="1 2" key="1">
    <citation type="submission" date="2022-01" db="EMBL/GenBank/DDBJ databases">
        <authorList>
            <person name="Xiong W."/>
            <person name="Schranz E."/>
        </authorList>
    </citation>
    <scope>NUCLEOTIDE SEQUENCE [LARGE SCALE GENOMIC DNA]</scope>
</reference>